<dbReference type="PANTHER" id="PTHR34071">
    <property type="entry name" value="5-NITROIMIDAZOLE ANTIBIOTICS RESISTANCE PROTEIN, NIMA-FAMILY-RELATED PROTEIN-RELATED"/>
    <property type="match status" value="1"/>
</dbReference>
<dbReference type="SUPFAM" id="SSF50475">
    <property type="entry name" value="FMN-binding split barrel"/>
    <property type="match status" value="1"/>
</dbReference>
<dbReference type="STRING" id="537970.HCAN_1284"/>
<evidence type="ECO:0000313" key="2">
    <source>
        <dbReference type="Proteomes" id="UP000007032"/>
    </source>
</evidence>
<dbReference type="HOGENOM" id="CLU_067890_2_0_7"/>
<dbReference type="Proteomes" id="UP000007032">
    <property type="component" value="Chromosome"/>
</dbReference>
<dbReference type="PANTHER" id="PTHR34071:SF2">
    <property type="entry name" value="FLAVIN-NUCLEOTIDE-BINDING PROTEIN"/>
    <property type="match status" value="1"/>
</dbReference>
<reference evidence="1 2" key="1">
    <citation type="journal article" date="2009" name="J. Bacteriol.">
        <title>Genome sequence of the emerging pathogen Helicobacter canadensis.</title>
        <authorList>
            <person name="Loman N.J."/>
            <person name="Snyder L.A."/>
            <person name="Linton J.D."/>
            <person name="Langdon R."/>
            <person name="Lawson A.J."/>
            <person name="Weinstock G.M."/>
            <person name="Wren B.W."/>
            <person name="Pallen M.J."/>
        </authorList>
    </citation>
    <scope>NUCLEOTIDE SEQUENCE [LARGE SCALE GENOMIC DNA]</scope>
    <source>
        <strain evidence="1 2">MIT 98-5491</strain>
    </source>
</reference>
<gene>
    <name evidence="1" type="ORF">HCAN_1284</name>
</gene>
<dbReference type="InterPro" id="IPR012349">
    <property type="entry name" value="Split_barrel_FMN-bd"/>
</dbReference>
<sequence length="202" mass="23485">MLMRRSEFECFDSQILQTMLAKIEFGVMVIPDDEPYGVPISFCYEEGEIYFHGAKSGRKYHLLKENPKVSFSATKVYSYIPSYFLNNTMIPTQFFFSVYLSGIFETITDHQRKKHILKALVQKYEPYNDSLNMDLGQFKGQERGVFVGIIKVESQSIKAKFGQNLKQEAREQIIKDLTNRGTLLDQETIEMMRYFSSSLKVC</sequence>
<keyword evidence="2" id="KW-1185">Reference proteome</keyword>
<dbReference type="InterPro" id="IPR024747">
    <property type="entry name" value="Pyridox_Oxase-rel"/>
</dbReference>
<evidence type="ECO:0008006" key="3">
    <source>
        <dbReference type="Google" id="ProtNLM"/>
    </source>
</evidence>
<dbReference type="EMBL" id="CM000776">
    <property type="protein sequence ID" value="EES89993.1"/>
    <property type="molecule type" value="Genomic_DNA"/>
</dbReference>
<protein>
    <recommendedName>
        <fullName evidence="3">Antibiotic resistance protein</fullName>
    </recommendedName>
</protein>
<dbReference type="Gene3D" id="2.30.110.10">
    <property type="entry name" value="Electron Transport, Fmn-binding Protein, Chain A"/>
    <property type="match status" value="1"/>
</dbReference>
<name>C5ZXX5_9HELI</name>
<dbReference type="Pfam" id="PF12900">
    <property type="entry name" value="Pyridox_ox_2"/>
    <property type="match status" value="1"/>
</dbReference>
<evidence type="ECO:0000313" key="1">
    <source>
        <dbReference type="EMBL" id="EES89993.1"/>
    </source>
</evidence>
<accession>C5ZXX5</accession>
<dbReference type="AlphaFoldDB" id="C5ZXX5"/>
<organism evidence="1 2">
    <name type="scientific">Helicobacter canadensis MIT 98-5491</name>
    <dbReference type="NCBI Taxonomy" id="537970"/>
    <lineage>
        <taxon>Bacteria</taxon>
        <taxon>Pseudomonadati</taxon>
        <taxon>Campylobacterota</taxon>
        <taxon>Epsilonproteobacteria</taxon>
        <taxon>Campylobacterales</taxon>
        <taxon>Helicobacteraceae</taxon>
        <taxon>Helicobacter</taxon>
    </lineage>
</organism>
<proteinExistence type="predicted"/>
<dbReference type="eggNOG" id="COG3467">
    <property type="taxonomic scope" value="Bacteria"/>
</dbReference>